<dbReference type="PANTHER" id="PTHR12277:SF64">
    <property type="entry name" value="SUPERFAMILY HYDROLASE, PUTATIVE (AFU_ORTHOLOGUE AFUA_3G01760)-RELATED"/>
    <property type="match status" value="1"/>
</dbReference>
<dbReference type="GeneID" id="35606056"/>
<gene>
    <name evidence="1" type="ORF">RCC_11023</name>
</gene>
<name>A0A2D3VGY4_9PEZI</name>
<dbReference type="RefSeq" id="XP_023632018.1">
    <property type="nucleotide sequence ID" value="XM_023776250.1"/>
</dbReference>
<dbReference type="AlphaFoldDB" id="A0A2D3VGY4"/>
<dbReference type="InterPro" id="IPR029058">
    <property type="entry name" value="AB_hydrolase_fold"/>
</dbReference>
<evidence type="ECO:0000313" key="2">
    <source>
        <dbReference type="Proteomes" id="UP000225277"/>
    </source>
</evidence>
<dbReference type="OrthoDB" id="10249433at2759"/>
<dbReference type="GO" id="GO:0016020">
    <property type="term" value="C:membrane"/>
    <property type="evidence" value="ECO:0007669"/>
    <property type="project" value="TreeGrafter"/>
</dbReference>
<accession>A0A2D3VGY4</accession>
<organism evidence="1 2">
    <name type="scientific">Ramularia collo-cygni</name>
    <dbReference type="NCBI Taxonomy" id="112498"/>
    <lineage>
        <taxon>Eukaryota</taxon>
        <taxon>Fungi</taxon>
        <taxon>Dikarya</taxon>
        <taxon>Ascomycota</taxon>
        <taxon>Pezizomycotina</taxon>
        <taxon>Dothideomycetes</taxon>
        <taxon>Dothideomycetidae</taxon>
        <taxon>Mycosphaerellales</taxon>
        <taxon>Mycosphaerellaceae</taxon>
        <taxon>Ramularia</taxon>
    </lineage>
</organism>
<keyword evidence="1" id="KW-0378">Hydrolase</keyword>
<evidence type="ECO:0000313" key="1">
    <source>
        <dbReference type="EMBL" id="CZT25295.1"/>
    </source>
</evidence>
<proteinExistence type="predicted"/>
<dbReference type="PANTHER" id="PTHR12277">
    <property type="entry name" value="ALPHA/BETA HYDROLASE DOMAIN-CONTAINING PROTEIN"/>
    <property type="match status" value="1"/>
</dbReference>
<dbReference type="Proteomes" id="UP000225277">
    <property type="component" value="Unassembled WGS sequence"/>
</dbReference>
<dbReference type="SUPFAM" id="SSF53474">
    <property type="entry name" value="alpha/beta-Hydrolases"/>
    <property type="match status" value="1"/>
</dbReference>
<dbReference type="GO" id="GO:0008474">
    <property type="term" value="F:palmitoyl-(protein) hydrolase activity"/>
    <property type="evidence" value="ECO:0007669"/>
    <property type="project" value="TreeGrafter"/>
</dbReference>
<keyword evidence="2" id="KW-1185">Reference proteome</keyword>
<sequence>MPYIGRSENMYDYATACRPVEWQETHIKSLDGTDIALCVGSLSPKASRPSRHLVICYFQGNGSSPPPRLPMLSNVLKSIETQMPTSNVHFTIVALAYRGYWTSSGRSSQPGIEKDAQALLRWVNNTYDDPNVQLGLILWGQSIGAGVASTAAAEYIRDSNLPCKAPISGLILETPFSSIKSMLIALYPQRWLPYRYLWPFLWNFWDSELALRKIAEAEHQFKVFLMSATRDEVVPPGEADKLERLCKELGLEMERKDIIGALHTEASTRREGQNAIARFAIEVASGGKGDERFVHGRDSYGLHRRKMM</sequence>
<dbReference type="EMBL" id="FJUY01000026">
    <property type="protein sequence ID" value="CZT25295.1"/>
    <property type="molecule type" value="Genomic_DNA"/>
</dbReference>
<dbReference type="STRING" id="112498.A0A2D3VGY4"/>
<protein>
    <submittedName>
        <fullName evidence="1">Related to alpha/beta superfamily hydrolase</fullName>
    </submittedName>
</protein>
<reference evidence="1 2" key="1">
    <citation type="submission" date="2016-03" db="EMBL/GenBank/DDBJ databases">
        <authorList>
            <person name="Ploux O."/>
        </authorList>
    </citation>
    <scope>NUCLEOTIDE SEQUENCE [LARGE SCALE GENOMIC DNA]</scope>
    <source>
        <strain evidence="1 2">URUG2</strain>
    </source>
</reference>
<dbReference type="Gene3D" id="3.40.50.1820">
    <property type="entry name" value="alpha/beta hydrolase"/>
    <property type="match status" value="1"/>
</dbReference>